<sequence length="136" mass="14592">MKHYLRTPLPGLLVLIGAWQIVSGWNWAIRPTPSRIAGVEWMPANITTQHVGLLLLASGVITLIGGLLSRVRWLRSVATYAAIFVPLLVAAAFLGAAAESGNADRMQTVYSYATYSLAVLWVAIASSRSGRGGDDQ</sequence>
<protein>
    <submittedName>
        <fullName evidence="2">Uncharacterized protein</fullName>
    </submittedName>
</protein>
<keyword evidence="1" id="KW-0472">Membrane</keyword>
<dbReference type="RefSeq" id="WP_121484000.1">
    <property type="nucleotide sequence ID" value="NZ_QQXL01000001.1"/>
</dbReference>
<evidence type="ECO:0000313" key="3">
    <source>
        <dbReference type="Proteomes" id="UP000273119"/>
    </source>
</evidence>
<feature type="transmembrane region" description="Helical" evidence="1">
    <location>
        <begin position="49"/>
        <end position="68"/>
    </location>
</feature>
<organism evidence="2 3">
    <name type="scientific">Galactobacter caseinivorans</name>
    <dbReference type="NCBI Taxonomy" id="2676123"/>
    <lineage>
        <taxon>Bacteria</taxon>
        <taxon>Bacillati</taxon>
        <taxon>Actinomycetota</taxon>
        <taxon>Actinomycetes</taxon>
        <taxon>Micrococcales</taxon>
        <taxon>Micrococcaceae</taxon>
        <taxon>Galactobacter</taxon>
    </lineage>
</organism>
<feature type="transmembrane region" description="Helical" evidence="1">
    <location>
        <begin position="109"/>
        <end position="126"/>
    </location>
</feature>
<accession>A0A496PMI6</accession>
<dbReference type="Proteomes" id="UP000273119">
    <property type="component" value="Unassembled WGS sequence"/>
</dbReference>
<comment type="caution">
    <text evidence="2">The sequence shown here is derived from an EMBL/GenBank/DDBJ whole genome shotgun (WGS) entry which is preliminary data.</text>
</comment>
<dbReference type="EMBL" id="QQXL01000001">
    <property type="protein sequence ID" value="RKW71737.1"/>
    <property type="molecule type" value="Genomic_DNA"/>
</dbReference>
<reference evidence="2 3" key="1">
    <citation type="submission" date="2018-07" db="EMBL/GenBank/DDBJ databases">
        <title>Arthrobacter sp. nov., isolated from raw cow's milk with high bacterial count.</title>
        <authorList>
            <person name="Hahne J."/>
            <person name="Isele D."/>
            <person name="Lipski A."/>
        </authorList>
    </citation>
    <scope>NUCLEOTIDE SEQUENCE [LARGE SCALE GENOMIC DNA]</scope>
    <source>
        <strain evidence="2 3">JZ R-183</strain>
    </source>
</reference>
<gene>
    <name evidence="2" type="ORF">DWQ67_02610</name>
</gene>
<proteinExistence type="predicted"/>
<keyword evidence="1" id="KW-1133">Transmembrane helix</keyword>
<evidence type="ECO:0000313" key="2">
    <source>
        <dbReference type="EMBL" id="RKW71737.1"/>
    </source>
</evidence>
<name>A0A496PMI6_9MICC</name>
<evidence type="ECO:0000256" key="1">
    <source>
        <dbReference type="SAM" id="Phobius"/>
    </source>
</evidence>
<feature type="transmembrane region" description="Helical" evidence="1">
    <location>
        <begin position="77"/>
        <end position="97"/>
    </location>
</feature>
<feature type="transmembrane region" description="Helical" evidence="1">
    <location>
        <begin position="12"/>
        <end position="29"/>
    </location>
</feature>
<keyword evidence="3" id="KW-1185">Reference proteome</keyword>
<dbReference type="AlphaFoldDB" id="A0A496PMI6"/>
<keyword evidence="1" id="KW-0812">Transmembrane</keyword>